<evidence type="ECO:0000313" key="2">
    <source>
        <dbReference type="Proteomes" id="UP000054047"/>
    </source>
</evidence>
<sequence>MLSDVPIFHILTRKKNVSVYAKVFGVVKQELQALRVDKTTLRIILDFEKAALEGIKVATATLVTFKNFSHHLTYRDTSLWNAWRVAASTSHKLGKSTFSRHKVVRKWWMTIEGLMFLPPHLHRKVPALHRPSVPRSHHSYLRCEKFLAYLHKTWYNGPFKEIWNKWDKKELRTSNVAETSHK</sequence>
<proteinExistence type="predicted"/>
<dbReference type="OrthoDB" id="5877246at2759"/>
<gene>
    <name evidence="1" type="ORF">ANCDUO_14300</name>
</gene>
<dbReference type="EMBL" id="KN737156">
    <property type="protein sequence ID" value="KIH55541.1"/>
    <property type="molecule type" value="Genomic_DNA"/>
</dbReference>
<dbReference type="Proteomes" id="UP000054047">
    <property type="component" value="Unassembled WGS sequence"/>
</dbReference>
<name>A0A0C2GEL5_9BILA</name>
<reference evidence="1 2" key="1">
    <citation type="submission" date="2013-12" db="EMBL/GenBank/DDBJ databases">
        <title>Draft genome of the parsitic nematode Ancylostoma duodenale.</title>
        <authorList>
            <person name="Mitreva M."/>
        </authorList>
    </citation>
    <scope>NUCLEOTIDE SEQUENCE [LARGE SCALE GENOMIC DNA]</scope>
    <source>
        <strain evidence="1 2">Zhejiang</strain>
    </source>
</reference>
<protein>
    <recommendedName>
        <fullName evidence="3">MULE transposase domain-containing protein</fullName>
    </recommendedName>
</protein>
<organism evidence="1 2">
    <name type="scientific">Ancylostoma duodenale</name>
    <dbReference type="NCBI Taxonomy" id="51022"/>
    <lineage>
        <taxon>Eukaryota</taxon>
        <taxon>Metazoa</taxon>
        <taxon>Ecdysozoa</taxon>
        <taxon>Nematoda</taxon>
        <taxon>Chromadorea</taxon>
        <taxon>Rhabditida</taxon>
        <taxon>Rhabditina</taxon>
        <taxon>Rhabditomorpha</taxon>
        <taxon>Strongyloidea</taxon>
        <taxon>Ancylostomatidae</taxon>
        <taxon>Ancylostomatinae</taxon>
        <taxon>Ancylostoma</taxon>
    </lineage>
</organism>
<evidence type="ECO:0000313" key="1">
    <source>
        <dbReference type="EMBL" id="KIH55541.1"/>
    </source>
</evidence>
<evidence type="ECO:0008006" key="3">
    <source>
        <dbReference type="Google" id="ProtNLM"/>
    </source>
</evidence>
<accession>A0A0C2GEL5</accession>
<dbReference type="AlphaFoldDB" id="A0A0C2GEL5"/>
<keyword evidence="2" id="KW-1185">Reference proteome</keyword>